<organism evidence="3 4">
    <name type="scientific">Tepidicaulis marinus</name>
    <dbReference type="NCBI Taxonomy" id="1333998"/>
    <lineage>
        <taxon>Bacteria</taxon>
        <taxon>Pseudomonadati</taxon>
        <taxon>Pseudomonadota</taxon>
        <taxon>Alphaproteobacteria</taxon>
        <taxon>Hyphomicrobiales</taxon>
        <taxon>Parvibaculaceae</taxon>
        <taxon>Tepidicaulis</taxon>
    </lineage>
</organism>
<dbReference type="EMBL" id="BBIO01000012">
    <property type="protein sequence ID" value="GAK45778.1"/>
    <property type="molecule type" value="Genomic_DNA"/>
</dbReference>
<dbReference type="InterPro" id="IPR023393">
    <property type="entry name" value="START-like_dom_sf"/>
</dbReference>
<proteinExistence type="inferred from homology"/>
<dbReference type="Proteomes" id="UP000028702">
    <property type="component" value="Unassembled WGS sequence"/>
</dbReference>
<dbReference type="RefSeq" id="WP_045447464.1">
    <property type="nucleotide sequence ID" value="NZ_BBIO01000012.1"/>
</dbReference>
<feature type="domain" description="Activator of Hsp90 ATPase homologue 1/2-like C-terminal" evidence="2">
    <location>
        <begin position="18"/>
        <end position="145"/>
    </location>
</feature>
<evidence type="ECO:0000313" key="3">
    <source>
        <dbReference type="EMBL" id="GAK45778.1"/>
    </source>
</evidence>
<evidence type="ECO:0000259" key="2">
    <source>
        <dbReference type="Pfam" id="PF08327"/>
    </source>
</evidence>
<sequence>MSTQQHTKPSLTLKRRIKASPEKIFAAWTEPQKMMMWFGPENVETKEVDADVRIGGRFRVKMLENTGDWHEVSGVYKEIVENAKLVFSWAWITTPERESQVTVTLKPDGEQTILTLHHEQLFDETSRDGHIHGWTGSLDKLEALFA</sequence>
<name>A0A081BCL0_9HYPH</name>
<dbReference type="SUPFAM" id="SSF55961">
    <property type="entry name" value="Bet v1-like"/>
    <property type="match status" value="1"/>
</dbReference>
<dbReference type="AlphaFoldDB" id="A0A081BCL0"/>
<gene>
    <name evidence="3" type="ORF">M2A_2277</name>
</gene>
<evidence type="ECO:0000256" key="1">
    <source>
        <dbReference type="ARBA" id="ARBA00006817"/>
    </source>
</evidence>
<dbReference type="CDD" id="cd07814">
    <property type="entry name" value="SRPBCC_CalC_Aha1-like"/>
    <property type="match status" value="1"/>
</dbReference>
<dbReference type="Gene3D" id="3.30.530.20">
    <property type="match status" value="1"/>
</dbReference>
<dbReference type="eggNOG" id="COG3832">
    <property type="taxonomic scope" value="Bacteria"/>
</dbReference>
<keyword evidence="4" id="KW-1185">Reference proteome</keyword>
<evidence type="ECO:0000313" key="4">
    <source>
        <dbReference type="Proteomes" id="UP000028702"/>
    </source>
</evidence>
<comment type="caution">
    <text evidence="3">The sequence shown here is derived from an EMBL/GenBank/DDBJ whole genome shotgun (WGS) entry which is preliminary data.</text>
</comment>
<accession>A0A081BCL0</accession>
<protein>
    <submittedName>
        <fullName evidence="3">Activator of Hsp90 ATPase 1 family protein</fullName>
    </submittedName>
</protein>
<dbReference type="STRING" id="1333998.M2A_2277"/>
<reference evidence="3 4" key="1">
    <citation type="submission" date="2014-07" db="EMBL/GenBank/DDBJ databases">
        <title>Tepidicaulis marinum gen. nov., sp. nov., a novel marine bacterium denitrifying nitrate to nitrous oxide strictly under microaerobic conditions.</title>
        <authorList>
            <person name="Takeuchi M."/>
            <person name="Yamagishi T."/>
            <person name="Kamagata Y."/>
            <person name="Oshima K."/>
            <person name="Hattori M."/>
            <person name="Katayama T."/>
            <person name="Hanada S."/>
            <person name="Tamaki H."/>
            <person name="Marumo K."/>
            <person name="Maeda H."/>
            <person name="Nedachi M."/>
            <person name="Iwasaki W."/>
            <person name="Suwa Y."/>
            <person name="Sakata S."/>
        </authorList>
    </citation>
    <scope>NUCLEOTIDE SEQUENCE [LARGE SCALE GENOMIC DNA]</scope>
    <source>
        <strain evidence="3 4">MA2</strain>
    </source>
</reference>
<dbReference type="Pfam" id="PF08327">
    <property type="entry name" value="AHSA1"/>
    <property type="match status" value="1"/>
</dbReference>
<comment type="similarity">
    <text evidence="1">Belongs to the AHA1 family.</text>
</comment>
<dbReference type="InterPro" id="IPR013538">
    <property type="entry name" value="ASHA1/2-like_C"/>
</dbReference>